<dbReference type="AlphaFoldDB" id="A0A2I0GTU1"/>
<keyword evidence="2" id="KW-1185">Reference proteome</keyword>
<sequence>MGFGDSLLLVSPIHTFFPLLLPRRAVVHVTIVRLAGVVPQGWRGEEWVYLLPLMHHSYYREARQTWGSLGVYQ</sequence>
<proteinExistence type="predicted"/>
<organism evidence="1 2">
    <name type="scientific">Punica granatum</name>
    <name type="common">Pomegranate</name>
    <dbReference type="NCBI Taxonomy" id="22663"/>
    <lineage>
        <taxon>Eukaryota</taxon>
        <taxon>Viridiplantae</taxon>
        <taxon>Streptophyta</taxon>
        <taxon>Embryophyta</taxon>
        <taxon>Tracheophyta</taxon>
        <taxon>Spermatophyta</taxon>
        <taxon>Magnoliopsida</taxon>
        <taxon>eudicotyledons</taxon>
        <taxon>Gunneridae</taxon>
        <taxon>Pentapetalae</taxon>
        <taxon>rosids</taxon>
        <taxon>malvids</taxon>
        <taxon>Myrtales</taxon>
        <taxon>Lythraceae</taxon>
        <taxon>Punica</taxon>
    </lineage>
</organism>
<dbReference type="Proteomes" id="UP000233551">
    <property type="component" value="Unassembled WGS sequence"/>
</dbReference>
<name>A0A2I0GTU1_PUNGR</name>
<reference evidence="1 2" key="1">
    <citation type="submission" date="2017-11" db="EMBL/GenBank/DDBJ databases">
        <title>De-novo sequencing of pomegranate (Punica granatum L.) genome.</title>
        <authorList>
            <person name="Akparov Z."/>
            <person name="Amiraslanov A."/>
            <person name="Hajiyeva S."/>
            <person name="Abbasov M."/>
            <person name="Kaur K."/>
            <person name="Hamwieh A."/>
            <person name="Solovyev V."/>
            <person name="Salamov A."/>
            <person name="Braich B."/>
            <person name="Kosarev P."/>
            <person name="Mahmoud A."/>
            <person name="Hajiyev E."/>
            <person name="Babayeva S."/>
            <person name="Izzatullayeva V."/>
            <person name="Mammadov A."/>
            <person name="Mammadov A."/>
            <person name="Sharifova S."/>
            <person name="Ojaghi J."/>
            <person name="Eynullazada K."/>
            <person name="Bayramov B."/>
            <person name="Abdulazimova A."/>
            <person name="Shahmuradov I."/>
        </authorList>
    </citation>
    <scope>NUCLEOTIDE SEQUENCE [LARGE SCALE GENOMIC DNA]</scope>
    <source>
        <strain evidence="2">cv. AG2017</strain>
        <tissue evidence="1">Leaf</tissue>
    </source>
</reference>
<evidence type="ECO:0000313" key="1">
    <source>
        <dbReference type="EMBL" id="PKH69497.1"/>
    </source>
</evidence>
<gene>
    <name evidence="1" type="ORF">CRG98_050136</name>
</gene>
<comment type="caution">
    <text evidence="1">The sequence shown here is derived from an EMBL/GenBank/DDBJ whole genome shotgun (WGS) entry which is preliminary data.</text>
</comment>
<accession>A0A2I0GTU1</accession>
<dbReference type="EMBL" id="PGOL01044687">
    <property type="protein sequence ID" value="PKH69497.1"/>
    <property type="molecule type" value="Genomic_DNA"/>
</dbReference>
<protein>
    <submittedName>
        <fullName evidence="1">Uncharacterized protein</fullName>
    </submittedName>
</protein>
<evidence type="ECO:0000313" key="2">
    <source>
        <dbReference type="Proteomes" id="UP000233551"/>
    </source>
</evidence>